<dbReference type="InterPro" id="IPR043917">
    <property type="entry name" value="DUF5753"/>
</dbReference>
<evidence type="ECO:0000313" key="3">
    <source>
        <dbReference type="Proteomes" id="UP001183643"/>
    </source>
</evidence>
<dbReference type="CDD" id="cd00093">
    <property type="entry name" value="HTH_XRE"/>
    <property type="match status" value="1"/>
</dbReference>
<dbReference type="InterPro" id="IPR001387">
    <property type="entry name" value="Cro/C1-type_HTH"/>
</dbReference>
<proteinExistence type="predicted"/>
<name>A0AAE3YG60_9ACTN</name>
<feature type="domain" description="HTH cro/C1-type" evidence="1">
    <location>
        <begin position="18"/>
        <end position="73"/>
    </location>
</feature>
<accession>A0AAE3YG60</accession>
<dbReference type="Proteomes" id="UP001183643">
    <property type="component" value="Unassembled WGS sequence"/>
</dbReference>
<comment type="caution">
    <text evidence="2">The sequence shown here is derived from an EMBL/GenBank/DDBJ whole genome shotgun (WGS) entry which is preliminary data.</text>
</comment>
<keyword evidence="3" id="KW-1185">Reference proteome</keyword>
<organism evidence="2 3">
    <name type="scientific">Catenuloplanes atrovinosus</name>
    <dbReference type="NCBI Taxonomy" id="137266"/>
    <lineage>
        <taxon>Bacteria</taxon>
        <taxon>Bacillati</taxon>
        <taxon>Actinomycetota</taxon>
        <taxon>Actinomycetes</taxon>
        <taxon>Micromonosporales</taxon>
        <taxon>Micromonosporaceae</taxon>
        <taxon>Catenuloplanes</taxon>
    </lineage>
</organism>
<dbReference type="InterPro" id="IPR010982">
    <property type="entry name" value="Lambda_DNA-bd_dom_sf"/>
</dbReference>
<dbReference type="SUPFAM" id="SSF47413">
    <property type="entry name" value="lambda repressor-like DNA-binding domains"/>
    <property type="match status" value="1"/>
</dbReference>
<reference evidence="2" key="1">
    <citation type="submission" date="2023-07" db="EMBL/GenBank/DDBJ databases">
        <title>Sequencing the genomes of 1000 actinobacteria strains.</title>
        <authorList>
            <person name="Klenk H.-P."/>
        </authorList>
    </citation>
    <scope>NUCLEOTIDE SEQUENCE</scope>
    <source>
        <strain evidence="2">DSM 44707</strain>
    </source>
</reference>
<dbReference type="SMART" id="SM00530">
    <property type="entry name" value="HTH_XRE"/>
    <property type="match status" value="1"/>
</dbReference>
<evidence type="ECO:0000313" key="2">
    <source>
        <dbReference type="EMBL" id="MDR7273413.1"/>
    </source>
</evidence>
<dbReference type="Gene3D" id="1.10.260.40">
    <property type="entry name" value="lambda repressor-like DNA-binding domains"/>
    <property type="match status" value="1"/>
</dbReference>
<protein>
    <submittedName>
        <fullName evidence="2">Transcriptional regulator with XRE-family HTH domain</fullName>
    </submittedName>
</protein>
<dbReference type="RefSeq" id="WP_310361767.1">
    <property type="nucleotide sequence ID" value="NZ_JAVDYB010000001.1"/>
</dbReference>
<dbReference type="AlphaFoldDB" id="A0AAE3YG60"/>
<dbReference type="PROSITE" id="PS50943">
    <property type="entry name" value="HTH_CROC1"/>
    <property type="match status" value="1"/>
</dbReference>
<sequence length="298" mass="34514">MTSQDPPAVARRRVRLALRNARQRKKLTQQQVADALEWSLSKVQRIEKGDVSISTTDLRAVLALLGVVDPRRISQLIEDAKASRRQRWWTTAEYRDHLSPAMLQLLQFESEATAIRVFQATLIPGVLQTRAYADAIQHFWSADVPDADMKVRVDLRRRRGESLFGVPDPPKYLLILDESVLHREIGGPEVFAEQLESLLEKIRERLITVRFVPFSDGAKLVMRGSFTILELPDEEDVFLYQEEGWSDSMQHSMPWIQRYRESFEQAWEVSFPPDVSARLIESRVLRLRTLLDRQRHSA</sequence>
<dbReference type="EMBL" id="JAVDYB010000001">
    <property type="protein sequence ID" value="MDR7273413.1"/>
    <property type="molecule type" value="Genomic_DNA"/>
</dbReference>
<dbReference type="GO" id="GO:0003677">
    <property type="term" value="F:DNA binding"/>
    <property type="evidence" value="ECO:0007669"/>
    <property type="project" value="InterPro"/>
</dbReference>
<evidence type="ECO:0000259" key="1">
    <source>
        <dbReference type="PROSITE" id="PS50943"/>
    </source>
</evidence>
<gene>
    <name evidence="2" type="ORF">J2S41_000191</name>
</gene>
<dbReference type="Pfam" id="PF13560">
    <property type="entry name" value="HTH_31"/>
    <property type="match status" value="1"/>
</dbReference>
<dbReference type="Pfam" id="PF19054">
    <property type="entry name" value="DUF5753"/>
    <property type="match status" value="1"/>
</dbReference>